<feature type="transmembrane region" description="Helical" evidence="5">
    <location>
        <begin position="45"/>
        <end position="67"/>
    </location>
</feature>
<dbReference type="InParanoid" id="A7RRB0"/>
<dbReference type="EMBL" id="DS469531">
    <property type="protein sequence ID" value="EDO45918.1"/>
    <property type="molecule type" value="Genomic_DNA"/>
</dbReference>
<proteinExistence type="predicted"/>
<accession>A7RRB0</accession>
<reference evidence="6 7" key="1">
    <citation type="journal article" date="2007" name="Science">
        <title>Sea anemone genome reveals ancestral eumetazoan gene repertoire and genomic organization.</title>
        <authorList>
            <person name="Putnam N.H."/>
            <person name="Srivastava M."/>
            <person name="Hellsten U."/>
            <person name="Dirks B."/>
            <person name="Chapman J."/>
            <person name="Salamov A."/>
            <person name="Terry A."/>
            <person name="Shapiro H."/>
            <person name="Lindquist E."/>
            <person name="Kapitonov V.V."/>
            <person name="Jurka J."/>
            <person name="Genikhovich G."/>
            <person name="Grigoriev I.V."/>
            <person name="Lucas S.M."/>
            <person name="Steele R.E."/>
            <person name="Finnerty J.R."/>
            <person name="Technau U."/>
            <person name="Martindale M.Q."/>
            <person name="Rokhsar D.S."/>
        </authorList>
    </citation>
    <scope>NUCLEOTIDE SEQUENCE [LARGE SCALE GENOMIC DNA]</scope>
    <source>
        <strain evidence="7">CH2 X CH6</strain>
    </source>
</reference>
<comment type="subcellular location">
    <subcellularLocation>
        <location evidence="1">Membrane</location>
        <topology evidence="1">Multi-pass membrane protein</topology>
    </subcellularLocation>
</comment>
<keyword evidence="2 5" id="KW-0812">Transmembrane</keyword>
<dbReference type="GO" id="GO:0022857">
    <property type="term" value="F:transmembrane transporter activity"/>
    <property type="evidence" value="ECO:0007669"/>
    <property type="project" value="InterPro"/>
</dbReference>
<evidence type="ECO:0000256" key="5">
    <source>
        <dbReference type="SAM" id="Phobius"/>
    </source>
</evidence>
<evidence type="ECO:0000256" key="3">
    <source>
        <dbReference type="ARBA" id="ARBA00022989"/>
    </source>
</evidence>
<dbReference type="STRING" id="45351.A7RRB0"/>
<feature type="non-terminal residue" evidence="6">
    <location>
        <position position="175"/>
    </location>
</feature>
<dbReference type="Proteomes" id="UP000001593">
    <property type="component" value="Unassembled WGS sequence"/>
</dbReference>
<dbReference type="Pfam" id="PF13520">
    <property type="entry name" value="AA_permease_2"/>
    <property type="match status" value="1"/>
</dbReference>
<evidence type="ECO:0000313" key="6">
    <source>
        <dbReference type="EMBL" id="EDO45918.1"/>
    </source>
</evidence>
<name>A7RRB0_NEMVE</name>
<feature type="transmembrane region" description="Helical" evidence="5">
    <location>
        <begin position="151"/>
        <end position="172"/>
    </location>
</feature>
<sequence length="175" mass="18667">EEFGLRRDLGLCASISLSGGVMVGSGIFISAQWVLVYSGSVGMSLLIWLLCAVVSIFVALVSAELTLTYGKCGGHYMFMLKTLGPMMAFATSWLGFLVMSPVVFGIQTLALAAYILEPIFPGCSEREDVKVLQKILGVDLLVFMNMMSARVAALVQIVFTVGKGLALAMIIITGV</sequence>
<dbReference type="PANTHER" id="PTHR11785">
    <property type="entry name" value="AMINO ACID TRANSPORTER"/>
    <property type="match status" value="1"/>
</dbReference>
<gene>
    <name evidence="6" type="ORF">NEMVEDRAFT_v1g90704</name>
</gene>
<keyword evidence="3 5" id="KW-1133">Transmembrane helix</keyword>
<feature type="transmembrane region" description="Helical" evidence="5">
    <location>
        <begin position="88"/>
        <end position="116"/>
    </location>
</feature>
<evidence type="ECO:0000256" key="1">
    <source>
        <dbReference type="ARBA" id="ARBA00004141"/>
    </source>
</evidence>
<dbReference type="PANTHER" id="PTHR11785:SF512">
    <property type="entry name" value="SOBREMESA, ISOFORM B"/>
    <property type="match status" value="1"/>
</dbReference>
<dbReference type="HOGENOM" id="CLU_007946_14_0_1"/>
<protein>
    <recommendedName>
        <fullName evidence="8">Amino acid transporter</fullName>
    </recommendedName>
</protein>
<dbReference type="Gene3D" id="1.20.1740.10">
    <property type="entry name" value="Amino acid/polyamine transporter I"/>
    <property type="match status" value="1"/>
</dbReference>
<evidence type="ECO:0008006" key="8">
    <source>
        <dbReference type="Google" id="ProtNLM"/>
    </source>
</evidence>
<evidence type="ECO:0000313" key="7">
    <source>
        <dbReference type="Proteomes" id="UP000001593"/>
    </source>
</evidence>
<evidence type="ECO:0000256" key="4">
    <source>
        <dbReference type="ARBA" id="ARBA00023136"/>
    </source>
</evidence>
<keyword evidence="4 5" id="KW-0472">Membrane</keyword>
<organism evidence="6 7">
    <name type="scientific">Nematostella vectensis</name>
    <name type="common">Starlet sea anemone</name>
    <dbReference type="NCBI Taxonomy" id="45351"/>
    <lineage>
        <taxon>Eukaryota</taxon>
        <taxon>Metazoa</taxon>
        <taxon>Cnidaria</taxon>
        <taxon>Anthozoa</taxon>
        <taxon>Hexacorallia</taxon>
        <taxon>Actiniaria</taxon>
        <taxon>Edwardsiidae</taxon>
        <taxon>Nematostella</taxon>
    </lineage>
</organism>
<dbReference type="InterPro" id="IPR002293">
    <property type="entry name" value="AA/rel_permease1"/>
</dbReference>
<dbReference type="OMA" id="MEERPQM"/>
<dbReference type="GO" id="GO:0016020">
    <property type="term" value="C:membrane"/>
    <property type="evidence" value="ECO:0007669"/>
    <property type="project" value="UniProtKB-SubCell"/>
</dbReference>
<evidence type="ECO:0000256" key="2">
    <source>
        <dbReference type="ARBA" id="ARBA00022692"/>
    </source>
</evidence>
<dbReference type="PhylomeDB" id="A7RRB0"/>
<dbReference type="eggNOG" id="KOG1287">
    <property type="taxonomic scope" value="Eukaryota"/>
</dbReference>
<feature type="transmembrane region" description="Helical" evidence="5">
    <location>
        <begin position="12"/>
        <end position="33"/>
    </location>
</feature>
<keyword evidence="7" id="KW-1185">Reference proteome</keyword>
<dbReference type="InterPro" id="IPR050598">
    <property type="entry name" value="AminoAcid_Transporter"/>
</dbReference>
<dbReference type="AlphaFoldDB" id="A7RRB0"/>
<feature type="non-terminal residue" evidence="6">
    <location>
        <position position="1"/>
    </location>
</feature>